<dbReference type="EMBL" id="LT629792">
    <property type="protein sequence ID" value="SDU08484.1"/>
    <property type="molecule type" value="Genomic_DNA"/>
</dbReference>
<organism evidence="2 3">
    <name type="scientific">Schaalia radingae</name>
    <dbReference type="NCBI Taxonomy" id="131110"/>
    <lineage>
        <taxon>Bacteria</taxon>
        <taxon>Bacillati</taxon>
        <taxon>Actinomycetota</taxon>
        <taxon>Actinomycetes</taxon>
        <taxon>Actinomycetales</taxon>
        <taxon>Actinomycetaceae</taxon>
        <taxon>Schaalia</taxon>
    </lineage>
</organism>
<feature type="region of interest" description="Disordered" evidence="1">
    <location>
        <begin position="240"/>
        <end position="265"/>
    </location>
</feature>
<proteinExistence type="predicted"/>
<feature type="region of interest" description="Disordered" evidence="1">
    <location>
        <begin position="152"/>
        <end position="185"/>
    </location>
</feature>
<protein>
    <recommendedName>
        <fullName evidence="4">Helix-turn-helix domain-containing protein</fullName>
    </recommendedName>
</protein>
<reference evidence="2 3" key="1">
    <citation type="submission" date="2016-10" db="EMBL/GenBank/DDBJ databases">
        <authorList>
            <person name="Varghese N."/>
            <person name="Submissions S."/>
        </authorList>
    </citation>
    <scope>NUCLEOTIDE SEQUENCE [LARGE SCALE GENOMIC DNA]</scope>
    <source>
        <strain evidence="2 3">DSM 9169</strain>
    </source>
</reference>
<evidence type="ECO:0000313" key="3">
    <source>
        <dbReference type="Proteomes" id="UP000198976"/>
    </source>
</evidence>
<dbReference type="SUPFAM" id="SSF46785">
    <property type="entry name" value="Winged helix' DNA-binding domain"/>
    <property type="match status" value="1"/>
</dbReference>
<evidence type="ECO:0000256" key="1">
    <source>
        <dbReference type="SAM" id="MobiDB-lite"/>
    </source>
</evidence>
<dbReference type="Proteomes" id="UP000198976">
    <property type="component" value="Chromosome I"/>
</dbReference>
<name>A0ABY0VCL2_9ACTO</name>
<dbReference type="InterPro" id="IPR036390">
    <property type="entry name" value="WH_DNA-bd_sf"/>
</dbReference>
<accession>A0ABY0VCL2</accession>
<gene>
    <name evidence="2" type="ORF">SAMN04489714_2066</name>
</gene>
<evidence type="ECO:0000313" key="2">
    <source>
        <dbReference type="EMBL" id="SDU08484.1"/>
    </source>
</evidence>
<sequence length="291" mass="33212">MSMTITARAPVETLVYQLSSVEWGALDAACFRGARAILQALARAMTVRKQSLKAETDMTAEQLARQSGYGLRWTRNALHDLEDAGVIKWQRGGIRDGKPEAGIIRIVKRVLAQWIRDALPTATRRERKRRERTARRLEKIHVQNLQPCLRRSAHEAVSADQPPYRGDKARSPRQRARFTKRPEDKSMKKYRKLNTDYLPKECRHGIGKPVTCPKCRRIAIACQYAGKDTKEQQPALAPVTAPMPMKPRAQEHREPTPFEDYMTGAYPDASPREWARLALHDQTARLLAQEQ</sequence>
<keyword evidence="3" id="KW-1185">Reference proteome</keyword>
<evidence type="ECO:0008006" key="4">
    <source>
        <dbReference type="Google" id="ProtNLM"/>
    </source>
</evidence>